<protein>
    <submittedName>
        <fullName evidence="7">TetR/AcrR family transcriptional regulator</fullName>
    </submittedName>
</protein>
<evidence type="ECO:0000313" key="7">
    <source>
        <dbReference type="EMBL" id="MFD0902988.1"/>
    </source>
</evidence>
<evidence type="ECO:0000256" key="4">
    <source>
        <dbReference type="PROSITE-ProRule" id="PRU00335"/>
    </source>
</evidence>
<dbReference type="Proteomes" id="UP001596972">
    <property type="component" value="Unassembled WGS sequence"/>
</dbReference>
<feature type="domain" description="HTH tetR-type" evidence="6">
    <location>
        <begin position="15"/>
        <end position="75"/>
    </location>
</feature>
<evidence type="ECO:0000259" key="6">
    <source>
        <dbReference type="PROSITE" id="PS50977"/>
    </source>
</evidence>
<organism evidence="7 8">
    <name type="scientific">Actinomadura sediminis</name>
    <dbReference type="NCBI Taxonomy" id="1038904"/>
    <lineage>
        <taxon>Bacteria</taxon>
        <taxon>Bacillati</taxon>
        <taxon>Actinomycetota</taxon>
        <taxon>Actinomycetes</taxon>
        <taxon>Streptosporangiales</taxon>
        <taxon>Thermomonosporaceae</taxon>
        <taxon>Actinomadura</taxon>
    </lineage>
</organism>
<evidence type="ECO:0000256" key="5">
    <source>
        <dbReference type="SAM" id="MobiDB-lite"/>
    </source>
</evidence>
<dbReference type="EMBL" id="JBHTJA010000045">
    <property type="protein sequence ID" value="MFD0902988.1"/>
    <property type="molecule type" value="Genomic_DNA"/>
</dbReference>
<proteinExistence type="predicted"/>
<reference evidence="8" key="1">
    <citation type="journal article" date="2019" name="Int. J. Syst. Evol. Microbiol.">
        <title>The Global Catalogue of Microorganisms (GCM) 10K type strain sequencing project: providing services to taxonomists for standard genome sequencing and annotation.</title>
        <authorList>
            <consortium name="The Broad Institute Genomics Platform"/>
            <consortium name="The Broad Institute Genome Sequencing Center for Infectious Disease"/>
            <person name="Wu L."/>
            <person name="Ma J."/>
        </authorList>
    </citation>
    <scope>NUCLEOTIDE SEQUENCE [LARGE SCALE GENOMIC DNA]</scope>
    <source>
        <strain evidence="8">JCM 31202</strain>
    </source>
</reference>
<keyword evidence="2 4" id="KW-0238">DNA-binding</keyword>
<dbReference type="PANTHER" id="PTHR30055">
    <property type="entry name" value="HTH-TYPE TRANSCRIPTIONAL REGULATOR RUTR"/>
    <property type="match status" value="1"/>
</dbReference>
<gene>
    <name evidence="7" type="ORF">ACFQ11_21520</name>
</gene>
<evidence type="ECO:0000256" key="1">
    <source>
        <dbReference type="ARBA" id="ARBA00023015"/>
    </source>
</evidence>
<comment type="caution">
    <text evidence="7">The sequence shown here is derived from an EMBL/GenBank/DDBJ whole genome shotgun (WGS) entry which is preliminary data.</text>
</comment>
<dbReference type="PROSITE" id="PS50977">
    <property type="entry name" value="HTH_TETR_2"/>
    <property type="match status" value="1"/>
</dbReference>
<dbReference type="SUPFAM" id="SSF46689">
    <property type="entry name" value="Homeodomain-like"/>
    <property type="match status" value="1"/>
</dbReference>
<dbReference type="Gene3D" id="1.10.357.10">
    <property type="entry name" value="Tetracycline Repressor, domain 2"/>
    <property type="match status" value="1"/>
</dbReference>
<accession>A0ABW3ERJ0</accession>
<feature type="region of interest" description="Disordered" evidence="5">
    <location>
        <begin position="197"/>
        <end position="226"/>
    </location>
</feature>
<evidence type="ECO:0000256" key="3">
    <source>
        <dbReference type="ARBA" id="ARBA00023163"/>
    </source>
</evidence>
<sequence>MGHHGWAGRPPASDAEARQRIVDATVRCIERHGVAKTTLSDVANELGVTRQTVYRHFGRISDIIGEVAAQGAESFVDRLIAHLQGVTDPAEAVVEGMVFCVRTIPADPRLSLLLRLGDASAFGRGATTGDTIAYGARMLQRYPVDWAAAGIGEDDLDGLAEIIMRLLTSLLQHPGEPPHDEARLRALLDRWLAPALSRPAATAERSSTDDPPADVRRPARTAVRGR</sequence>
<dbReference type="InterPro" id="IPR001647">
    <property type="entry name" value="HTH_TetR"/>
</dbReference>
<evidence type="ECO:0000256" key="2">
    <source>
        <dbReference type="ARBA" id="ARBA00023125"/>
    </source>
</evidence>
<keyword evidence="3" id="KW-0804">Transcription</keyword>
<name>A0ABW3ERJ0_9ACTN</name>
<dbReference type="PANTHER" id="PTHR30055:SF234">
    <property type="entry name" value="HTH-TYPE TRANSCRIPTIONAL REGULATOR BETI"/>
    <property type="match status" value="1"/>
</dbReference>
<evidence type="ECO:0000313" key="8">
    <source>
        <dbReference type="Proteomes" id="UP001596972"/>
    </source>
</evidence>
<dbReference type="InterPro" id="IPR009057">
    <property type="entry name" value="Homeodomain-like_sf"/>
</dbReference>
<keyword evidence="1" id="KW-0805">Transcription regulation</keyword>
<keyword evidence="8" id="KW-1185">Reference proteome</keyword>
<dbReference type="RefSeq" id="WP_378301322.1">
    <property type="nucleotide sequence ID" value="NZ_JBHTJA010000045.1"/>
</dbReference>
<dbReference type="Pfam" id="PF00440">
    <property type="entry name" value="TetR_N"/>
    <property type="match status" value="1"/>
</dbReference>
<dbReference type="InterPro" id="IPR050109">
    <property type="entry name" value="HTH-type_TetR-like_transc_reg"/>
</dbReference>
<feature type="DNA-binding region" description="H-T-H motif" evidence="4">
    <location>
        <begin position="38"/>
        <end position="57"/>
    </location>
</feature>